<dbReference type="PANTHER" id="PTHR31332:SF0">
    <property type="entry name" value="7-HYDROXYMETHYL CHLOROPHYLL A REDUCTASE, CHLOROPLASTIC"/>
    <property type="match status" value="1"/>
</dbReference>
<dbReference type="InterPro" id="IPR007516">
    <property type="entry name" value="Co_F420_Hydgase/DH_bsu_N"/>
</dbReference>
<dbReference type="GO" id="GO:0090415">
    <property type="term" value="F:7-hydroxymethyl chlorophyll a reductase activity"/>
    <property type="evidence" value="ECO:0007669"/>
    <property type="project" value="TreeGrafter"/>
</dbReference>
<dbReference type="GO" id="GO:0033354">
    <property type="term" value="P:chlorophyll cycle"/>
    <property type="evidence" value="ECO:0007669"/>
    <property type="project" value="TreeGrafter"/>
</dbReference>
<organism evidence="3 4">
    <name type="scientific">Rhodoplanes elegans</name>
    <dbReference type="NCBI Taxonomy" id="29408"/>
    <lineage>
        <taxon>Bacteria</taxon>
        <taxon>Pseudomonadati</taxon>
        <taxon>Pseudomonadota</taxon>
        <taxon>Alphaproteobacteria</taxon>
        <taxon>Hyphomicrobiales</taxon>
        <taxon>Nitrobacteraceae</taxon>
        <taxon>Rhodoplanes</taxon>
    </lineage>
</organism>
<evidence type="ECO:0008006" key="5">
    <source>
        <dbReference type="Google" id="ProtNLM"/>
    </source>
</evidence>
<proteinExistence type="predicted"/>
<protein>
    <recommendedName>
        <fullName evidence="5">4Fe-4S ferredoxin-type domain-containing protein</fullName>
    </recommendedName>
</protein>
<comment type="caution">
    <text evidence="3">The sequence shown here is derived from an EMBL/GenBank/DDBJ whole genome shotgun (WGS) entry which is preliminary data.</text>
</comment>
<name>A0A327KVL4_9BRAD</name>
<dbReference type="Pfam" id="PF04432">
    <property type="entry name" value="FrhB_FdhB_C"/>
    <property type="match status" value="1"/>
</dbReference>
<feature type="domain" description="Coenzyme F420 hydrogenase/dehydrogenase beta subunit C-terminal" evidence="2">
    <location>
        <begin position="168"/>
        <end position="334"/>
    </location>
</feature>
<keyword evidence="4" id="KW-1185">Reference proteome</keyword>
<dbReference type="Proteomes" id="UP000248863">
    <property type="component" value="Unassembled WGS sequence"/>
</dbReference>
<dbReference type="PANTHER" id="PTHR31332">
    <property type="entry name" value="7-HYDROXYMETHYL CHLOROPHYLL A REDUCTASE, CHLOROPLASTIC"/>
    <property type="match status" value="1"/>
</dbReference>
<dbReference type="EMBL" id="NPEU01000002">
    <property type="protein sequence ID" value="RAI42247.1"/>
    <property type="molecule type" value="Genomic_DNA"/>
</dbReference>
<dbReference type="RefSeq" id="WP_111355059.1">
    <property type="nucleotide sequence ID" value="NZ_NHSK01000151.1"/>
</dbReference>
<evidence type="ECO:0000259" key="1">
    <source>
        <dbReference type="Pfam" id="PF04422"/>
    </source>
</evidence>
<sequence length="403" mass="44296">MGKLAFIKRNGLCHGCGACAAAVGGDKIKMSMTAAGFLRPKEHQPLTTFDEETIRRVCSGAELQHFAVTDGGYDRSWGPVVSVETGFSTDTDVRYLGSSGGVISAIAIHLVETRTVDFILHTSADPSDPVGNITRPSTTRAEIIEAAGSRYAPSSPLADIGGYLLKGRRFAFIGKPCDVAALRRMARSDPRIDRLIPFKISFFCAGVPSRKGALAVVEKLGVKESDLAKFSYRGRGWPGWTRATRRDGSEEKMDYNSSWGYILSPRVQFRCKICPDGTGEFSDIACGDAWYSRDGYPDFTERDGRSLIVARTSAGRALLDTIREAGALNCKPLPKDEVRKMQPYQYNRKRAVFVRLLGMRLGGLSTPKYRGLSLLQLTLLSSPIWLLRNLLGTYFRAGKSERL</sequence>
<gene>
    <name evidence="3" type="ORF">CH338_00385</name>
</gene>
<accession>A0A327KVL4</accession>
<reference evidence="3 4" key="1">
    <citation type="submission" date="2017-07" db="EMBL/GenBank/DDBJ databases">
        <title>Draft Genome Sequences of Select Purple Nonsulfur Bacteria.</title>
        <authorList>
            <person name="Lasarre B."/>
            <person name="Mckinlay J.B."/>
        </authorList>
    </citation>
    <scope>NUCLEOTIDE SEQUENCE [LARGE SCALE GENOMIC DNA]</scope>
    <source>
        <strain evidence="3 4">DSM 11907</strain>
    </source>
</reference>
<dbReference type="InterPro" id="IPR007525">
    <property type="entry name" value="FrhB_FdhB_C"/>
</dbReference>
<evidence type="ECO:0000313" key="4">
    <source>
        <dbReference type="Proteomes" id="UP000248863"/>
    </source>
</evidence>
<evidence type="ECO:0000313" key="3">
    <source>
        <dbReference type="EMBL" id="RAI42247.1"/>
    </source>
</evidence>
<feature type="domain" description="Coenzyme F420 hydrogenase/dehydrogenase beta subunit N-terminal" evidence="1">
    <location>
        <begin position="85"/>
        <end position="158"/>
    </location>
</feature>
<dbReference type="OrthoDB" id="3247493at2"/>
<dbReference type="InterPro" id="IPR045220">
    <property type="entry name" value="FRHB/FDHB/HCAR-like"/>
</dbReference>
<evidence type="ECO:0000259" key="2">
    <source>
        <dbReference type="Pfam" id="PF04432"/>
    </source>
</evidence>
<dbReference type="AlphaFoldDB" id="A0A327KVL4"/>
<dbReference type="Pfam" id="PF04422">
    <property type="entry name" value="FrhB_FdhB_N"/>
    <property type="match status" value="1"/>
</dbReference>